<dbReference type="InterPro" id="IPR005318">
    <property type="entry name" value="OM_porin_bac"/>
</dbReference>
<dbReference type="GO" id="GO:0015288">
    <property type="term" value="F:porin activity"/>
    <property type="evidence" value="ECO:0007669"/>
    <property type="project" value="TreeGrafter"/>
</dbReference>
<accession>A0AAU8LGR6</accession>
<evidence type="ECO:0000256" key="1">
    <source>
        <dbReference type="ARBA" id="ARBA00009075"/>
    </source>
</evidence>
<gene>
    <name evidence="4" type="ORF">N011_23550</name>
</gene>
<evidence type="ECO:0000256" key="3">
    <source>
        <dbReference type="ARBA" id="ARBA00022729"/>
    </source>
</evidence>
<proteinExistence type="inferred from homology"/>
<dbReference type="AlphaFoldDB" id="A0AAU8LGR6"/>
<organism evidence="4">
    <name type="scientific">Pseudomonas syringae CC1417</name>
    <dbReference type="NCBI Taxonomy" id="1357272"/>
    <lineage>
        <taxon>Bacteria</taxon>
        <taxon>Pseudomonadati</taxon>
        <taxon>Pseudomonadota</taxon>
        <taxon>Gammaproteobacteria</taxon>
        <taxon>Pseudomonadales</taxon>
        <taxon>Pseudomonadaceae</taxon>
        <taxon>Pseudomonas</taxon>
        <taxon>Pseudomonas syringae</taxon>
    </lineage>
</organism>
<keyword evidence="2" id="KW-0813">Transport</keyword>
<dbReference type="RefSeq" id="WP_024686919.1">
    <property type="nucleotide sequence ID" value="NZ_CP159362.1"/>
</dbReference>
<dbReference type="InterPro" id="IPR023614">
    <property type="entry name" value="Porin_dom_sf"/>
</dbReference>
<dbReference type="PANTHER" id="PTHR34596:SF2">
    <property type="entry name" value="CHITOPORIN"/>
    <property type="match status" value="1"/>
</dbReference>
<sequence length="440" mass="48272">MPNLPRDAVRAVSVSSSYGKKRNLLLGLLGVSVLPGPLLAEGLLEDSHGTLTLRNYYMDRDYKDDGAKTAAREWAQGFMMNVESGFTPGKLGFGLDARGLVGVKLDSSPDRSGTELLPVSASDARAADEYSRLALTGKMRFSQTTIKTGDVSIFLPFAFASPSRLLPQTFRGTTLSSKELEGLTFNTGYIDRVNKRDSTNYQAISIASPNRRFNGAATSSHMAYVGGDYQVNKELSLRAYHAEVDDLYTQNTLALLHKLPVGDGVVTTDLRSFFSQDSGSAKAGEVDNQNLSALVGYRLGGHSVSLGYMHSSGDTATPYVSGTELMGLSELTMSSDFLNAKEHTWQAIYDYDFTAVGIVGLRSRLRYVRGDNIELAAFNADDRKEREFQMELGYVIQSGPLKNVSLLARKSIYRNDFPTGAAFRDENQTRFIVQYALPLW</sequence>
<dbReference type="Gene3D" id="2.40.160.10">
    <property type="entry name" value="Porin"/>
    <property type="match status" value="1"/>
</dbReference>
<reference evidence="4" key="1">
    <citation type="journal article" date="2014" name="Genome Announc.">
        <title>Draft Genome Sequences of a Phylogenetically Diverse Suite of Pseudomonas syringae Strains from Multiple Source Populations.</title>
        <authorList>
            <person name="Baltrus D.A."/>
            <person name="Yourstone S."/>
            <person name="Lind A."/>
            <person name="Guilbaud C."/>
            <person name="Sands D.C."/>
            <person name="Jones C.D."/>
            <person name="Morris C.E."/>
            <person name="Dangl J.L."/>
        </authorList>
    </citation>
    <scope>NUCLEOTIDE SEQUENCE</scope>
    <source>
        <strain evidence="4">CC1417</strain>
    </source>
</reference>
<evidence type="ECO:0000256" key="2">
    <source>
        <dbReference type="ARBA" id="ARBA00022448"/>
    </source>
</evidence>
<name>A0AAU8LGR6_PSESX</name>
<dbReference type="SUPFAM" id="SSF56935">
    <property type="entry name" value="Porins"/>
    <property type="match status" value="1"/>
</dbReference>
<reference evidence="4" key="2">
    <citation type="submission" date="2024-07" db="EMBL/GenBank/DDBJ databases">
        <title>A complete genome sequence for Pseudomonas syringae CC1417.</title>
        <authorList>
            <person name="Baltrus D.A."/>
        </authorList>
    </citation>
    <scope>NUCLEOTIDE SEQUENCE</scope>
    <source>
        <strain evidence="4">CC1417</strain>
    </source>
</reference>
<dbReference type="GO" id="GO:0016020">
    <property type="term" value="C:membrane"/>
    <property type="evidence" value="ECO:0007669"/>
    <property type="project" value="InterPro"/>
</dbReference>
<protein>
    <submittedName>
        <fullName evidence="4">OprD family porin</fullName>
    </submittedName>
</protein>
<dbReference type="PANTHER" id="PTHR34596">
    <property type="entry name" value="CHITOPORIN"/>
    <property type="match status" value="1"/>
</dbReference>
<comment type="similarity">
    <text evidence="1">Belongs to the outer membrane porin (Opr) (TC 1.B.25) family.</text>
</comment>
<dbReference type="Pfam" id="PF03573">
    <property type="entry name" value="OprD"/>
    <property type="match status" value="1"/>
</dbReference>
<evidence type="ECO:0000313" key="4">
    <source>
        <dbReference type="EMBL" id="XCN67419.1"/>
    </source>
</evidence>
<keyword evidence="3" id="KW-0732">Signal</keyword>
<dbReference type="EMBL" id="CP159362">
    <property type="protein sequence ID" value="XCN67419.1"/>
    <property type="molecule type" value="Genomic_DNA"/>
</dbReference>